<evidence type="ECO:0000313" key="2">
    <source>
        <dbReference type="Proteomes" id="UP000827872"/>
    </source>
</evidence>
<proteinExistence type="predicted"/>
<comment type="caution">
    <text evidence="1">The sequence shown here is derived from an EMBL/GenBank/DDBJ whole genome shotgun (WGS) entry which is preliminary data.</text>
</comment>
<reference evidence="1" key="1">
    <citation type="submission" date="2021-08" db="EMBL/GenBank/DDBJ databases">
        <title>The first chromosome-level gecko genome reveals the dynamic sex chromosomes of Neotropical dwarf geckos (Sphaerodactylidae: Sphaerodactylus).</title>
        <authorList>
            <person name="Pinto B.J."/>
            <person name="Keating S.E."/>
            <person name="Gamble T."/>
        </authorList>
    </citation>
    <scope>NUCLEOTIDE SEQUENCE</scope>
    <source>
        <strain evidence="1">TG3544</strain>
    </source>
</reference>
<keyword evidence="2" id="KW-1185">Reference proteome</keyword>
<dbReference type="Proteomes" id="UP000827872">
    <property type="component" value="Linkage Group LG03"/>
</dbReference>
<evidence type="ECO:0000313" key="1">
    <source>
        <dbReference type="EMBL" id="KAH7991350.1"/>
    </source>
</evidence>
<sequence length="211" mass="24057">MENECVEVEVNMSVEDRATKVPQQVKEEENTDSFKLGSQVQGTKVPQILHVGSIRELETAISPHLVKKELDEGMQQHWEAQWQEFLGALQAPHTEWGNTQMCEEPTLWEDAKAFLASFEQVALTCRWPQDKWATLLLPALSRDAREAFSDLSVRDREDYGKMPEPLSEEGATPSKGRKSPPPDTWDLAVEVKQEWEGEEWMLGRKTHGTVL</sequence>
<dbReference type="EMBL" id="CM037616">
    <property type="protein sequence ID" value="KAH7991350.1"/>
    <property type="molecule type" value="Genomic_DNA"/>
</dbReference>
<accession>A0ACB8EFS1</accession>
<name>A0ACB8EFS1_9SAUR</name>
<protein>
    <submittedName>
        <fullName evidence="1">Uncharacterized protein</fullName>
    </submittedName>
</protein>
<gene>
    <name evidence="1" type="ORF">K3G42_005103</name>
</gene>
<organism evidence="1 2">
    <name type="scientific">Sphaerodactylus townsendi</name>
    <dbReference type="NCBI Taxonomy" id="933632"/>
    <lineage>
        <taxon>Eukaryota</taxon>
        <taxon>Metazoa</taxon>
        <taxon>Chordata</taxon>
        <taxon>Craniata</taxon>
        <taxon>Vertebrata</taxon>
        <taxon>Euteleostomi</taxon>
        <taxon>Lepidosauria</taxon>
        <taxon>Squamata</taxon>
        <taxon>Bifurcata</taxon>
        <taxon>Gekkota</taxon>
        <taxon>Sphaerodactylidae</taxon>
        <taxon>Sphaerodactylus</taxon>
    </lineage>
</organism>